<keyword evidence="3" id="KW-1185">Reference proteome</keyword>
<feature type="compositionally biased region" description="Polar residues" evidence="1">
    <location>
        <begin position="1"/>
        <end position="17"/>
    </location>
</feature>
<accession>A0A8S0V7G4</accession>
<evidence type="ECO:0000313" key="2">
    <source>
        <dbReference type="EMBL" id="CAA3026141.1"/>
    </source>
</evidence>
<comment type="caution">
    <text evidence="2">The sequence shown here is derived from an EMBL/GenBank/DDBJ whole genome shotgun (WGS) entry which is preliminary data.</text>
</comment>
<dbReference type="Proteomes" id="UP000594638">
    <property type="component" value="Unassembled WGS sequence"/>
</dbReference>
<evidence type="ECO:0000256" key="1">
    <source>
        <dbReference type="SAM" id="MobiDB-lite"/>
    </source>
</evidence>
<evidence type="ECO:0000313" key="3">
    <source>
        <dbReference type="Proteomes" id="UP000594638"/>
    </source>
</evidence>
<proteinExistence type="predicted"/>
<sequence length="196" mass="21685">MFKSQVNQYSKSPTESTHPIARPHQTPVASPVLGVRRRFTSETSHTSTWSPPLAAATASNRNMKIEGPNFWLDQPKEKKKKPGCLLPRFRSAIKSDPISQLVAIKGEPAANPTVLAATEDSGGASTRGRAASLGAGSAAASSSLTRNLRQVPLLMWAWQHRELPARGRQKARFRQYGLWSRYKDLYPKNYLVYVGK</sequence>
<reference evidence="2 3" key="1">
    <citation type="submission" date="2019-12" db="EMBL/GenBank/DDBJ databases">
        <authorList>
            <person name="Alioto T."/>
            <person name="Alioto T."/>
            <person name="Gomez Garrido J."/>
        </authorList>
    </citation>
    <scope>NUCLEOTIDE SEQUENCE [LARGE SCALE GENOMIC DNA]</scope>
</reference>
<name>A0A8S0V7G4_OLEEU</name>
<feature type="region of interest" description="Disordered" evidence="1">
    <location>
        <begin position="1"/>
        <end position="60"/>
    </location>
</feature>
<organism evidence="2 3">
    <name type="scientific">Olea europaea subsp. europaea</name>
    <dbReference type="NCBI Taxonomy" id="158383"/>
    <lineage>
        <taxon>Eukaryota</taxon>
        <taxon>Viridiplantae</taxon>
        <taxon>Streptophyta</taxon>
        <taxon>Embryophyta</taxon>
        <taxon>Tracheophyta</taxon>
        <taxon>Spermatophyta</taxon>
        <taxon>Magnoliopsida</taxon>
        <taxon>eudicotyledons</taxon>
        <taxon>Gunneridae</taxon>
        <taxon>Pentapetalae</taxon>
        <taxon>asterids</taxon>
        <taxon>lamiids</taxon>
        <taxon>Lamiales</taxon>
        <taxon>Oleaceae</taxon>
        <taxon>Oleeae</taxon>
        <taxon>Olea</taxon>
    </lineage>
</organism>
<dbReference type="Gramene" id="OE9A070946T1">
    <property type="protein sequence ID" value="OE9A070946C1"/>
    <property type="gene ID" value="OE9A070946"/>
</dbReference>
<protein>
    <submittedName>
        <fullName evidence="2">Uncharacterized protein</fullName>
    </submittedName>
</protein>
<feature type="compositionally biased region" description="Polar residues" evidence="1">
    <location>
        <begin position="41"/>
        <end position="50"/>
    </location>
</feature>
<dbReference type="EMBL" id="CACTIH010009151">
    <property type="protein sequence ID" value="CAA3026141.1"/>
    <property type="molecule type" value="Genomic_DNA"/>
</dbReference>
<dbReference type="AlphaFoldDB" id="A0A8S0V7G4"/>
<gene>
    <name evidence="2" type="ORF">OLEA9_A070946</name>
</gene>